<accession>A0AAX4A7C9</accession>
<dbReference type="GO" id="GO:0015833">
    <property type="term" value="P:peptide transport"/>
    <property type="evidence" value="ECO:0007669"/>
    <property type="project" value="InterPro"/>
</dbReference>
<dbReference type="SUPFAM" id="SSF52540">
    <property type="entry name" value="P-loop containing nucleoside triphosphate hydrolases"/>
    <property type="match status" value="1"/>
</dbReference>
<dbReference type="PANTHER" id="PTHR43297">
    <property type="entry name" value="OLIGOPEPTIDE TRANSPORT ATP-BINDING PROTEIN APPD"/>
    <property type="match status" value="1"/>
</dbReference>
<dbReference type="FunFam" id="3.40.50.300:FF:000016">
    <property type="entry name" value="Oligopeptide ABC transporter ATP-binding component"/>
    <property type="match status" value="1"/>
</dbReference>
<dbReference type="Proteomes" id="UP001254658">
    <property type="component" value="Chromosome"/>
</dbReference>
<evidence type="ECO:0000256" key="7">
    <source>
        <dbReference type="ARBA" id="ARBA00023136"/>
    </source>
</evidence>
<gene>
    <name evidence="9" type="ORF">RF668_10595</name>
</gene>
<dbReference type="NCBIfam" id="TIGR01727">
    <property type="entry name" value="oligo_HPY"/>
    <property type="match status" value="1"/>
</dbReference>
<dbReference type="RefSeq" id="WP_043734719.1">
    <property type="nucleotide sequence ID" value="NZ_CP070856.1"/>
</dbReference>
<keyword evidence="4" id="KW-1003">Cell membrane</keyword>
<dbReference type="PROSITE" id="PS00211">
    <property type="entry name" value="ABC_TRANSPORTER_1"/>
    <property type="match status" value="1"/>
</dbReference>
<dbReference type="PROSITE" id="PS50893">
    <property type="entry name" value="ABC_TRANSPORTER_2"/>
    <property type="match status" value="1"/>
</dbReference>
<reference evidence="9" key="1">
    <citation type="journal article" date="2022" name="Microbiol. Spectr.">
        <title>Optimizing Conditions in the Acid Tolerance Test for Potential Probiotics Using Response Surface Methodology.</title>
        <authorList>
            <person name="Ko H.I."/>
            <person name="Jeong C.H."/>
            <person name="Hong S.W."/>
            <person name="Eun J.B."/>
            <person name="Kim T.W."/>
        </authorList>
    </citation>
    <scope>NUCLEOTIDE SEQUENCE</scope>
    <source>
        <strain evidence="9">KCKM 0438</strain>
    </source>
</reference>
<keyword evidence="7" id="KW-0472">Membrane</keyword>
<evidence type="ECO:0000256" key="6">
    <source>
        <dbReference type="ARBA" id="ARBA00022840"/>
    </source>
</evidence>
<dbReference type="InterPro" id="IPR017871">
    <property type="entry name" value="ABC_transporter-like_CS"/>
</dbReference>
<dbReference type="InterPro" id="IPR003593">
    <property type="entry name" value="AAA+_ATPase"/>
</dbReference>
<reference evidence="9" key="2">
    <citation type="submission" date="2023-09" db="EMBL/GenBank/DDBJ databases">
        <authorList>
            <person name="Kim T.W."/>
        </authorList>
    </citation>
    <scope>NUCLEOTIDE SEQUENCE</scope>
    <source>
        <strain evidence="9">KCKM 0438</strain>
    </source>
</reference>
<dbReference type="GO" id="GO:0005524">
    <property type="term" value="F:ATP binding"/>
    <property type="evidence" value="ECO:0007669"/>
    <property type="project" value="UniProtKB-KW"/>
</dbReference>
<keyword evidence="6 9" id="KW-0067">ATP-binding</keyword>
<sequence>MTDFSNTDPVLEIKNLSIDYGFTENAAHVLRGVNLTLHEGEVLGLAGESGCGKSTLVYGATRLLPPPGLIVGGEVWIKGTNGEKRDLLRLTDKELREQRWVDEAVVFQGAMNSLNPVYKVGHQIKDAIQAHRPSWSRDQLQKRSEELMDMVGISPDRLESFPHQLSGGMRQRVMIAMALALEPKVLIMDEPTTALDVVMQRQIVEQITELRKKLGFAVIFITHDMSLLIEIADRIAIMYAGQIIEDGPAMDLYDHARHPYTKGLINSFPPLHGPRRELGGIAGTPPDMAKLGKGCPFAERCAYVHDDCRTYEVKLKATDIVSDSPTHLVGCILFDELRSGKEFPTELMLKHRDV</sequence>
<name>A0AAX4A7C9_LACLC</name>
<proteinExistence type="inferred from homology"/>
<evidence type="ECO:0000313" key="10">
    <source>
        <dbReference type="Proteomes" id="UP001254658"/>
    </source>
</evidence>
<comment type="subcellular location">
    <subcellularLocation>
        <location evidence="1">Cell membrane</location>
        <topology evidence="1">Peripheral membrane protein</topology>
    </subcellularLocation>
</comment>
<dbReference type="InterPro" id="IPR013563">
    <property type="entry name" value="Oligopep_ABC_C"/>
</dbReference>
<dbReference type="Pfam" id="PF00005">
    <property type="entry name" value="ABC_tran"/>
    <property type="match status" value="1"/>
</dbReference>
<dbReference type="Pfam" id="PF08352">
    <property type="entry name" value="oligo_HPY"/>
    <property type="match status" value="1"/>
</dbReference>
<evidence type="ECO:0000256" key="2">
    <source>
        <dbReference type="ARBA" id="ARBA00005417"/>
    </source>
</evidence>
<organism evidence="9 10">
    <name type="scientific">Lactococcus lactis subsp. cremoris</name>
    <name type="common">Streptococcus cremoris</name>
    <dbReference type="NCBI Taxonomy" id="1359"/>
    <lineage>
        <taxon>Bacteria</taxon>
        <taxon>Bacillati</taxon>
        <taxon>Bacillota</taxon>
        <taxon>Bacilli</taxon>
        <taxon>Lactobacillales</taxon>
        <taxon>Streptococcaceae</taxon>
        <taxon>Lactococcus</taxon>
    </lineage>
</organism>
<keyword evidence="3" id="KW-0813">Transport</keyword>
<dbReference type="GO" id="GO:0005886">
    <property type="term" value="C:plasma membrane"/>
    <property type="evidence" value="ECO:0007669"/>
    <property type="project" value="UniProtKB-SubCell"/>
</dbReference>
<dbReference type="CDD" id="cd03257">
    <property type="entry name" value="ABC_NikE_OppD_transporters"/>
    <property type="match status" value="1"/>
</dbReference>
<dbReference type="Gene3D" id="3.40.50.300">
    <property type="entry name" value="P-loop containing nucleotide triphosphate hydrolases"/>
    <property type="match status" value="1"/>
</dbReference>
<feature type="domain" description="ABC transporter" evidence="8">
    <location>
        <begin position="11"/>
        <end position="265"/>
    </location>
</feature>
<protein>
    <submittedName>
        <fullName evidence="9">ABC transporter ATP-binding protein</fullName>
    </submittedName>
</protein>
<dbReference type="InterPro" id="IPR050388">
    <property type="entry name" value="ABC_Ni/Peptide_Import"/>
</dbReference>
<dbReference type="InterPro" id="IPR027417">
    <property type="entry name" value="P-loop_NTPase"/>
</dbReference>
<dbReference type="EMBL" id="CP133787">
    <property type="protein sequence ID" value="WMX70334.1"/>
    <property type="molecule type" value="Genomic_DNA"/>
</dbReference>
<dbReference type="PANTHER" id="PTHR43297:SF2">
    <property type="entry name" value="DIPEPTIDE TRANSPORT ATP-BINDING PROTEIN DPPD"/>
    <property type="match status" value="1"/>
</dbReference>
<dbReference type="AlphaFoldDB" id="A0AAX4A7C9"/>
<dbReference type="GO" id="GO:0016887">
    <property type="term" value="F:ATP hydrolysis activity"/>
    <property type="evidence" value="ECO:0007669"/>
    <property type="project" value="InterPro"/>
</dbReference>
<evidence type="ECO:0000256" key="1">
    <source>
        <dbReference type="ARBA" id="ARBA00004202"/>
    </source>
</evidence>
<evidence type="ECO:0000256" key="3">
    <source>
        <dbReference type="ARBA" id="ARBA00022448"/>
    </source>
</evidence>
<evidence type="ECO:0000259" key="8">
    <source>
        <dbReference type="PROSITE" id="PS50893"/>
    </source>
</evidence>
<keyword evidence="5" id="KW-0547">Nucleotide-binding</keyword>
<evidence type="ECO:0000256" key="4">
    <source>
        <dbReference type="ARBA" id="ARBA00022475"/>
    </source>
</evidence>
<comment type="similarity">
    <text evidence="2">Belongs to the ABC transporter superfamily.</text>
</comment>
<dbReference type="InterPro" id="IPR003439">
    <property type="entry name" value="ABC_transporter-like_ATP-bd"/>
</dbReference>
<evidence type="ECO:0000256" key="5">
    <source>
        <dbReference type="ARBA" id="ARBA00022741"/>
    </source>
</evidence>
<dbReference type="SMART" id="SM00382">
    <property type="entry name" value="AAA"/>
    <property type="match status" value="1"/>
</dbReference>
<evidence type="ECO:0000313" key="9">
    <source>
        <dbReference type="EMBL" id="WMX70334.1"/>
    </source>
</evidence>